<dbReference type="PANTHER" id="PTHR24379">
    <property type="entry name" value="KRAB AND ZINC FINGER DOMAIN-CONTAINING"/>
    <property type="match status" value="1"/>
</dbReference>
<evidence type="ECO:0000256" key="1">
    <source>
        <dbReference type="ARBA" id="ARBA00022723"/>
    </source>
</evidence>
<dbReference type="SUPFAM" id="SSF57667">
    <property type="entry name" value="beta-beta-alpha zinc fingers"/>
    <property type="match status" value="1"/>
</dbReference>
<protein>
    <recommendedName>
        <fullName evidence="7">C2H2-type domain-containing protein</fullName>
    </recommendedName>
</protein>
<dbReference type="OrthoDB" id="6077919at2759"/>
<evidence type="ECO:0000313" key="9">
    <source>
        <dbReference type="Proteomes" id="UP000507470"/>
    </source>
</evidence>
<dbReference type="Gene3D" id="3.30.160.60">
    <property type="entry name" value="Classic Zinc Finger"/>
    <property type="match status" value="1"/>
</dbReference>
<feature type="region of interest" description="Disordered" evidence="6">
    <location>
        <begin position="85"/>
        <end position="108"/>
    </location>
</feature>
<evidence type="ECO:0000313" key="8">
    <source>
        <dbReference type="EMBL" id="CAC5392998.1"/>
    </source>
</evidence>
<keyword evidence="4" id="KW-0862">Zinc</keyword>
<evidence type="ECO:0000259" key="7">
    <source>
        <dbReference type="PROSITE" id="PS50157"/>
    </source>
</evidence>
<keyword evidence="9" id="KW-1185">Reference proteome</keyword>
<proteinExistence type="predicted"/>
<dbReference type="InterPro" id="IPR013087">
    <property type="entry name" value="Znf_C2H2_type"/>
</dbReference>
<dbReference type="InterPro" id="IPR036236">
    <property type="entry name" value="Znf_C2H2_sf"/>
</dbReference>
<accession>A0A6J8C9C6</accession>
<name>A0A6J8C9C6_MYTCO</name>
<dbReference type="PANTHER" id="PTHR24379:SF121">
    <property type="entry name" value="C2H2-TYPE DOMAIN-CONTAINING PROTEIN"/>
    <property type="match status" value="1"/>
</dbReference>
<evidence type="ECO:0000256" key="6">
    <source>
        <dbReference type="SAM" id="MobiDB-lite"/>
    </source>
</evidence>
<dbReference type="SMART" id="SM00355">
    <property type="entry name" value="ZnF_C2H2"/>
    <property type="match status" value="3"/>
</dbReference>
<evidence type="ECO:0000256" key="3">
    <source>
        <dbReference type="ARBA" id="ARBA00022771"/>
    </source>
</evidence>
<feature type="domain" description="C2H2-type" evidence="7">
    <location>
        <begin position="64"/>
        <end position="92"/>
    </location>
</feature>
<keyword evidence="1" id="KW-0479">Metal-binding</keyword>
<sequence>MDHHRGKMSRKQECQQCGATFSKRSLLDEHKRILGHQDVYRCLVCEKGFHRKDNLESHESSEFYQCETCKSVFSHPDLLSLHKQNFHNQSDGGVKRKATQDGPPMKRKITKYDDSSDSYTISVVGTQKMPKFNTTSTRYKVAFRELDGRNIQMKLAKELHHNADIPLRRCRIDDIKSFQKVLDGYQIHVVSKEHSNEIIYEGPETENKMYFYLYDNNYDVITKMPAFLGQSYYCTICNKGYDHKERYACNNTSHHCYKIHDVQKEQWKYCEDCNLYSRNNICFDLHKQRINSGQSTCNANFRCNQCCHSVYAKLHKTPQKCGEQYCRVCKDYFPKNHQCYMLPEQTKRDNKICLSQSTHKIDQSTV</sequence>
<feature type="domain" description="C2H2-type" evidence="7">
    <location>
        <begin position="12"/>
        <end position="36"/>
    </location>
</feature>
<reference evidence="8 9" key="1">
    <citation type="submission" date="2020-06" db="EMBL/GenBank/DDBJ databases">
        <authorList>
            <person name="Li R."/>
            <person name="Bekaert M."/>
        </authorList>
    </citation>
    <scope>NUCLEOTIDE SEQUENCE [LARGE SCALE GENOMIC DNA]</scope>
    <source>
        <strain evidence="9">wild</strain>
    </source>
</reference>
<evidence type="ECO:0000256" key="5">
    <source>
        <dbReference type="PROSITE-ProRule" id="PRU00042"/>
    </source>
</evidence>
<dbReference type="AlphaFoldDB" id="A0A6J8C9C6"/>
<dbReference type="Proteomes" id="UP000507470">
    <property type="component" value="Unassembled WGS sequence"/>
</dbReference>
<dbReference type="EMBL" id="CACVKT020005112">
    <property type="protein sequence ID" value="CAC5392998.1"/>
    <property type="molecule type" value="Genomic_DNA"/>
</dbReference>
<keyword evidence="2" id="KW-0677">Repeat</keyword>
<dbReference type="GO" id="GO:0008270">
    <property type="term" value="F:zinc ion binding"/>
    <property type="evidence" value="ECO:0007669"/>
    <property type="project" value="UniProtKB-KW"/>
</dbReference>
<dbReference type="PROSITE" id="PS50157">
    <property type="entry name" value="ZINC_FINGER_C2H2_2"/>
    <property type="match status" value="3"/>
</dbReference>
<evidence type="ECO:0000256" key="2">
    <source>
        <dbReference type="ARBA" id="ARBA00022737"/>
    </source>
</evidence>
<evidence type="ECO:0000256" key="4">
    <source>
        <dbReference type="ARBA" id="ARBA00022833"/>
    </source>
</evidence>
<gene>
    <name evidence="8" type="ORF">MCOR_27893</name>
</gene>
<dbReference type="PROSITE" id="PS00028">
    <property type="entry name" value="ZINC_FINGER_C2H2_1"/>
    <property type="match status" value="2"/>
</dbReference>
<organism evidence="8 9">
    <name type="scientific">Mytilus coruscus</name>
    <name type="common">Sea mussel</name>
    <dbReference type="NCBI Taxonomy" id="42192"/>
    <lineage>
        <taxon>Eukaryota</taxon>
        <taxon>Metazoa</taxon>
        <taxon>Spiralia</taxon>
        <taxon>Lophotrochozoa</taxon>
        <taxon>Mollusca</taxon>
        <taxon>Bivalvia</taxon>
        <taxon>Autobranchia</taxon>
        <taxon>Pteriomorphia</taxon>
        <taxon>Mytilida</taxon>
        <taxon>Mytiloidea</taxon>
        <taxon>Mytilidae</taxon>
        <taxon>Mytilinae</taxon>
        <taxon>Mytilus</taxon>
    </lineage>
</organism>
<keyword evidence="3 5" id="KW-0863">Zinc-finger</keyword>
<feature type="domain" description="C2H2-type" evidence="7">
    <location>
        <begin position="40"/>
        <end position="59"/>
    </location>
</feature>